<organism evidence="2 3">
    <name type="scientific">Cytospora chrysosperma</name>
    <name type="common">Cytospora canker fungus</name>
    <name type="synonym">Sphaeria chrysosperma</name>
    <dbReference type="NCBI Taxonomy" id="252740"/>
    <lineage>
        <taxon>Eukaryota</taxon>
        <taxon>Fungi</taxon>
        <taxon>Dikarya</taxon>
        <taxon>Ascomycota</taxon>
        <taxon>Pezizomycotina</taxon>
        <taxon>Sordariomycetes</taxon>
        <taxon>Sordariomycetidae</taxon>
        <taxon>Diaporthales</taxon>
        <taxon>Cytosporaceae</taxon>
        <taxon>Cytospora</taxon>
    </lineage>
</organism>
<proteinExistence type="predicted"/>
<keyword evidence="3" id="KW-1185">Reference proteome</keyword>
<gene>
    <name evidence="2" type="ORF">VSDG_09107</name>
</gene>
<dbReference type="EMBL" id="LJZO01000059">
    <property type="protein sequence ID" value="ROV89293.1"/>
    <property type="molecule type" value="Genomic_DNA"/>
</dbReference>
<dbReference type="Gene3D" id="3.40.630.30">
    <property type="match status" value="1"/>
</dbReference>
<dbReference type="PANTHER" id="PTHR42791">
    <property type="entry name" value="GNAT FAMILY ACETYLTRANSFERASE"/>
    <property type="match status" value="1"/>
</dbReference>
<protein>
    <recommendedName>
        <fullName evidence="4">N-acetyltransferase domain-containing protein</fullName>
    </recommendedName>
</protein>
<comment type="caution">
    <text evidence="2">The sequence shown here is derived from an EMBL/GenBank/DDBJ whole genome shotgun (WGS) entry which is preliminary data.</text>
</comment>
<accession>A0A423VEA4</accession>
<evidence type="ECO:0000313" key="2">
    <source>
        <dbReference type="EMBL" id="ROV89293.1"/>
    </source>
</evidence>
<name>A0A423VEA4_CYTCH</name>
<evidence type="ECO:0000256" key="1">
    <source>
        <dbReference type="SAM" id="MobiDB-lite"/>
    </source>
</evidence>
<dbReference type="AlphaFoldDB" id="A0A423VEA4"/>
<evidence type="ECO:0008006" key="4">
    <source>
        <dbReference type="Google" id="ProtNLM"/>
    </source>
</evidence>
<sequence>MMEATSLNGHLTPVPAPSELPSKPPIPTTASVSQDYQYRLAEIFSRATLQDPLNVLFQREKTGPHTPVTSTQLYDGCMVRIKAKTAAGAFIVEAADFAAVACWQPPQSITQDLPEERIQEIAKQGRPVFAIFQRDLQNARREVFEGHGQFWSLSLMARDPNRKDKGAVRAVIEPYVARARREGMPLWLVAANERARDVYAYFGFRVVKVLKSFSSDQRIRSDDGLGDEHEQIVETWCMVANWPPEKVD</sequence>
<reference evidence="2 3" key="1">
    <citation type="submission" date="2015-09" db="EMBL/GenBank/DDBJ databases">
        <title>Host preference determinants of Valsa canker pathogens revealed by comparative genomics.</title>
        <authorList>
            <person name="Yin Z."/>
            <person name="Huang L."/>
        </authorList>
    </citation>
    <scope>NUCLEOTIDE SEQUENCE [LARGE SCALE GENOMIC DNA]</scope>
    <source>
        <strain evidence="2 3">YSFL</strain>
    </source>
</reference>
<dbReference type="STRING" id="252740.A0A423VEA4"/>
<dbReference type="InterPro" id="IPR052523">
    <property type="entry name" value="Trichothecene_AcTrans"/>
</dbReference>
<feature type="compositionally biased region" description="Pro residues" evidence="1">
    <location>
        <begin position="14"/>
        <end position="27"/>
    </location>
</feature>
<dbReference type="InterPro" id="IPR016181">
    <property type="entry name" value="Acyl_CoA_acyltransferase"/>
</dbReference>
<dbReference type="SUPFAM" id="SSF55729">
    <property type="entry name" value="Acyl-CoA N-acyltransferases (Nat)"/>
    <property type="match status" value="1"/>
</dbReference>
<dbReference type="OrthoDB" id="410198at2759"/>
<dbReference type="PANTHER" id="PTHR42791:SF1">
    <property type="entry name" value="N-ACETYLTRANSFERASE DOMAIN-CONTAINING PROTEIN"/>
    <property type="match status" value="1"/>
</dbReference>
<feature type="region of interest" description="Disordered" evidence="1">
    <location>
        <begin position="1"/>
        <end position="28"/>
    </location>
</feature>
<dbReference type="Proteomes" id="UP000284375">
    <property type="component" value="Unassembled WGS sequence"/>
</dbReference>
<evidence type="ECO:0000313" key="3">
    <source>
        <dbReference type="Proteomes" id="UP000284375"/>
    </source>
</evidence>